<keyword evidence="2" id="KW-1185">Reference proteome</keyword>
<evidence type="ECO:0000313" key="2">
    <source>
        <dbReference type="Proteomes" id="UP001500037"/>
    </source>
</evidence>
<protein>
    <submittedName>
        <fullName evidence="1">Uncharacterized protein</fullName>
    </submittedName>
</protein>
<dbReference type="EMBL" id="BAAALF010000018">
    <property type="protein sequence ID" value="GAA1226617.1"/>
    <property type="molecule type" value="Genomic_DNA"/>
</dbReference>
<sequence>MLEAAVATGSCAMPVKLPEPSLGTAAQAEPNGIAAASAAAGVPAAGEPADGAADEDDEAAAAGGALLALVPPLLPQAVRPRASAPAARTAAREVPRVLLIMMVFLRVIGAHRLRAHGGGTWAQRVRAGAGSRAGAGRVAGAGTDRRGRLR</sequence>
<dbReference type="Proteomes" id="UP001500037">
    <property type="component" value="Unassembled WGS sequence"/>
</dbReference>
<proteinExistence type="predicted"/>
<reference evidence="1 2" key="1">
    <citation type="journal article" date="2019" name="Int. J. Syst. Evol. Microbiol.">
        <title>The Global Catalogue of Microorganisms (GCM) 10K type strain sequencing project: providing services to taxonomists for standard genome sequencing and annotation.</title>
        <authorList>
            <consortium name="The Broad Institute Genomics Platform"/>
            <consortium name="The Broad Institute Genome Sequencing Center for Infectious Disease"/>
            <person name="Wu L."/>
            <person name="Ma J."/>
        </authorList>
    </citation>
    <scope>NUCLEOTIDE SEQUENCE [LARGE SCALE GENOMIC DNA]</scope>
    <source>
        <strain evidence="1 2">JCM 13004</strain>
    </source>
</reference>
<evidence type="ECO:0000313" key="1">
    <source>
        <dbReference type="EMBL" id="GAA1226617.1"/>
    </source>
</evidence>
<comment type="caution">
    <text evidence="1">The sequence shown here is derived from an EMBL/GenBank/DDBJ whole genome shotgun (WGS) entry which is preliminary data.</text>
</comment>
<name>A0ABN1W0R4_9ACTN</name>
<organism evidence="1 2">
    <name type="scientific">Kitasatospora nipponensis</name>
    <dbReference type="NCBI Taxonomy" id="258049"/>
    <lineage>
        <taxon>Bacteria</taxon>
        <taxon>Bacillati</taxon>
        <taxon>Actinomycetota</taxon>
        <taxon>Actinomycetes</taxon>
        <taxon>Kitasatosporales</taxon>
        <taxon>Streptomycetaceae</taxon>
        <taxon>Kitasatospora</taxon>
    </lineage>
</organism>
<gene>
    <name evidence="1" type="ORF">GCM10009665_16440</name>
</gene>
<accession>A0ABN1W0R4</accession>